<dbReference type="AlphaFoldDB" id="A0A9X2BPC0"/>
<sequence>MIVTELKRYQRRRYRLKQWWIAERAGFGWGTRGRREKNGYNPMNFPDLDWD</sequence>
<gene>
    <name evidence="1" type="ORF">M0651_06595</name>
</gene>
<keyword evidence="2" id="KW-1185">Reference proteome</keyword>
<name>A0A9X2BPC0_9BACL</name>
<protein>
    <submittedName>
        <fullName evidence="1">Uncharacterized protein</fullName>
    </submittedName>
</protein>
<accession>A0A9X2BPC0</accession>
<evidence type="ECO:0000313" key="1">
    <source>
        <dbReference type="EMBL" id="MCK8486842.1"/>
    </source>
</evidence>
<dbReference type="Proteomes" id="UP001139534">
    <property type="component" value="Unassembled WGS sequence"/>
</dbReference>
<comment type="caution">
    <text evidence="1">The sequence shown here is derived from an EMBL/GenBank/DDBJ whole genome shotgun (WGS) entry which is preliminary data.</text>
</comment>
<organism evidence="1 2">
    <name type="scientific">Paenibacillus mellifer</name>
    <dbReference type="NCBI Taxonomy" id="2937794"/>
    <lineage>
        <taxon>Bacteria</taxon>
        <taxon>Bacillati</taxon>
        <taxon>Bacillota</taxon>
        <taxon>Bacilli</taxon>
        <taxon>Bacillales</taxon>
        <taxon>Paenibacillaceae</taxon>
        <taxon>Paenibacillus</taxon>
    </lineage>
</organism>
<evidence type="ECO:0000313" key="2">
    <source>
        <dbReference type="Proteomes" id="UP001139534"/>
    </source>
</evidence>
<dbReference type="EMBL" id="JALPRK010000004">
    <property type="protein sequence ID" value="MCK8486842.1"/>
    <property type="molecule type" value="Genomic_DNA"/>
</dbReference>
<dbReference type="RefSeq" id="WP_248551043.1">
    <property type="nucleotide sequence ID" value="NZ_JALPRK010000004.1"/>
</dbReference>
<reference evidence="1" key="1">
    <citation type="submission" date="2022-04" db="EMBL/GenBank/DDBJ databases">
        <authorList>
            <person name="Seo M.-J."/>
        </authorList>
    </citation>
    <scope>NUCLEOTIDE SEQUENCE</scope>
    <source>
        <strain evidence="1">MBLB2552</strain>
    </source>
</reference>
<proteinExistence type="predicted"/>